<keyword evidence="2" id="KW-1185">Reference proteome</keyword>
<organism evidence="1 2">
    <name type="scientific">Desulfomicrobium baculatum (strain DSM 4028 / VKM B-1378 / X)</name>
    <name type="common">Desulfovibrio baculatus</name>
    <dbReference type="NCBI Taxonomy" id="525897"/>
    <lineage>
        <taxon>Bacteria</taxon>
        <taxon>Pseudomonadati</taxon>
        <taxon>Thermodesulfobacteriota</taxon>
        <taxon>Desulfovibrionia</taxon>
        <taxon>Desulfovibrionales</taxon>
        <taxon>Desulfomicrobiaceae</taxon>
        <taxon>Desulfomicrobium</taxon>
    </lineage>
</organism>
<sequence>MRALLVLLSAVFMLSGCTKEVKLVSASAAQEPLRVEEEATVELRLSEMELTKYVDADTGIWTEARNAGLIKVFNKILNKDIVIVPVAGMTPLGQMDGAYTQSGLLNTQGDPETGDLVQNFLVSTSFVGDLALGGQIISLEEDRYIAGMHDVLYAMLYQTVPETLPSYVAIAEPVGELGSSFYRVIGMAEIKQLMQDNTVALPKEQGGATGVLCNLEIVVSDREVEAGDRIFLMNVDVAALDPDAVIAQDEPDTVVVLPPHSDTVGEPSEQK</sequence>
<dbReference type="RefSeq" id="WP_015774650.1">
    <property type="nucleotide sequence ID" value="NC_013173.1"/>
</dbReference>
<proteinExistence type="predicted"/>
<protein>
    <recommendedName>
        <fullName evidence="3">Lipoprotein</fullName>
    </recommendedName>
</protein>
<dbReference type="AlphaFoldDB" id="C7LRQ3"/>
<evidence type="ECO:0000313" key="1">
    <source>
        <dbReference type="EMBL" id="ACU90561.1"/>
    </source>
</evidence>
<reference evidence="1 2" key="1">
    <citation type="journal article" date="2009" name="Stand. Genomic Sci.">
        <title>Complete genome sequence of Desulfomicrobium baculatum type strain (X).</title>
        <authorList>
            <person name="Copeland A."/>
            <person name="Spring S."/>
            <person name="Goker M."/>
            <person name="Schneider S."/>
            <person name="Lapidus A."/>
            <person name="Del Rio T.G."/>
            <person name="Tice H."/>
            <person name="Cheng J.F."/>
            <person name="Chen F."/>
            <person name="Nolan M."/>
            <person name="Bruce D."/>
            <person name="Goodwin L."/>
            <person name="Pitluck S."/>
            <person name="Ivanova N."/>
            <person name="Mavrommatis K."/>
            <person name="Ovchinnikova G."/>
            <person name="Pati A."/>
            <person name="Chen A."/>
            <person name="Palaniappan K."/>
            <person name="Land M."/>
            <person name="Hauser L."/>
            <person name="Chang Y.J."/>
            <person name="Jeffries C.C."/>
            <person name="Meincke L."/>
            <person name="Sims D."/>
            <person name="Brettin T."/>
            <person name="Detter J.C."/>
            <person name="Han C."/>
            <person name="Chain P."/>
            <person name="Bristow J."/>
            <person name="Eisen J.A."/>
            <person name="Markowitz V."/>
            <person name="Hugenholtz P."/>
            <person name="Kyrpides N.C."/>
            <person name="Klenk H.P."/>
            <person name="Lucas S."/>
        </authorList>
    </citation>
    <scope>NUCLEOTIDE SEQUENCE [LARGE SCALE GENOMIC DNA]</scope>
    <source>
        <strain evidence="2">DSM 4028 / VKM B-1378 / X</strain>
    </source>
</reference>
<dbReference type="eggNOG" id="ENOG502ZHY1">
    <property type="taxonomic scope" value="Bacteria"/>
</dbReference>
<dbReference type="PROSITE" id="PS51257">
    <property type="entry name" value="PROKAR_LIPOPROTEIN"/>
    <property type="match status" value="1"/>
</dbReference>
<evidence type="ECO:0008006" key="3">
    <source>
        <dbReference type="Google" id="ProtNLM"/>
    </source>
</evidence>
<dbReference type="EMBL" id="CP001629">
    <property type="protein sequence ID" value="ACU90561.1"/>
    <property type="molecule type" value="Genomic_DNA"/>
</dbReference>
<dbReference type="KEGG" id="dba:Dbac_2482"/>
<dbReference type="Proteomes" id="UP000002216">
    <property type="component" value="Chromosome"/>
</dbReference>
<dbReference type="HOGENOM" id="CLU_996508_0_0_7"/>
<accession>C7LRQ3</accession>
<dbReference type="OrthoDB" id="5470080at2"/>
<gene>
    <name evidence="1" type="ordered locus">Dbac_2482</name>
</gene>
<evidence type="ECO:0000313" key="2">
    <source>
        <dbReference type="Proteomes" id="UP000002216"/>
    </source>
</evidence>
<dbReference type="STRING" id="525897.Dbac_2482"/>
<name>C7LRQ3_DESBD</name>